<dbReference type="Proteomes" id="UP001209885">
    <property type="component" value="Unassembled WGS sequence"/>
</dbReference>
<dbReference type="Gene3D" id="2.60.40.2030">
    <property type="match status" value="1"/>
</dbReference>
<evidence type="ECO:0000313" key="3">
    <source>
        <dbReference type="Proteomes" id="UP001209885"/>
    </source>
</evidence>
<proteinExistence type="predicted"/>
<accession>A0ABT3RT35</accession>
<organism evidence="2 3">
    <name type="scientific">Mangrovivirga halotolerans</name>
    <dbReference type="NCBI Taxonomy" id="2993936"/>
    <lineage>
        <taxon>Bacteria</taxon>
        <taxon>Pseudomonadati</taxon>
        <taxon>Bacteroidota</taxon>
        <taxon>Cytophagia</taxon>
        <taxon>Cytophagales</taxon>
        <taxon>Mangrovivirgaceae</taxon>
        <taxon>Mangrovivirga</taxon>
    </lineage>
</organism>
<feature type="chain" id="PRO_5047530244" description="Calx-beta domain-containing protein" evidence="1">
    <location>
        <begin position="23"/>
        <end position="314"/>
    </location>
</feature>
<name>A0ABT3RT35_9BACT</name>
<comment type="caution">
    <text evidence="2">The sequence shown here is derived from an EMBL/GenBank/DDBJ whole genome shotgun (WGS) entry which is preliminary data.</text>
</comment>
<dbReference type="SUPFAM" id="SSF141072">
    <property type="entry name" value="CalX-like"/>
    <property type="match status" value="1"/>
</dbReference>
<protein>
    <recommendedName>
        <fullName evidence="4">Calx-beta domain-containing protein</fullName>
    </recommendedName>
</protein>
<dbReference type="InterPro" id="IPR038081">
    <property type="entry name" value="CalX-like_sf"/>
</dbReference>
<evidence type="ECO:0000313" key="2">
    <source>
        <dbReference type="EMBL" id="MCX2744953.1"/>
    </source>
</evidence>
<evidence type="ECO:0000256" key="1">
    <source>
        <dbReference type="SAM" id="SignalP"/>
    </source>
</evidence>
<keyword evidence="1" id="KW-0732">Signal</keyword>
<dbReference type="RefSeq" id="WP_266057502.1">
    <property type="nucleotide sequence ID" value="NZ_JAPFQN010000007.1"/>
</dbReference>
<sequence>MMKLKSIYILAVAVLLAFTACEDDDFTGYGSMTPVEGVVATIVPEGDGTYLVTDEAETEVELVINLNKAQNVDLMFNLSKTGGDAVAGTDFDMPASVTIPAGELTDTSYVTILANCDDIAEKTLQITIGDERNGNVEFTAETMDFTITNVKENDEGTPAFNLTHSWNLSGDDAAKVSANESGYDFLDNDIEIYDADFNYYGGSFTGGEESLQVTAPEAGKQYFIYAYTYAVTETGEIGPFTYPSTMSFSRCGSFEEVTVESVTYDETELQGQIGSYPDITQYGTYTLIGYYVYSDGTFKVYDADDNLLFEEPVE</sequence>
<reference evidence="2 3" key="1">
    <citation type="submission" date="2022-11" db="EMBL/GenBank/DDBJ databases">
        <title>The characterization of three novel Bacteroidetes species and genomic analysis of their roles in tidal elemental geochemical cycles.</title>
        <authorList>
            <person name="Ma K."/>
        </authorList>
    </citation>
    <scope>NUCLEOTIDE SEQUENCE [LARGE SCALE GENOMIC DNA]</scope>
    <source>
        <strain evidence="2 3">M17</strain>
    </source>
</reference>
<dbReference type="PROSITE" id="PS51257">
    <property type="entry name" value="PROKAR_LIPOPROTEIN"/>
    <property type="match status" value="1"/>
</dbReference>
<evidence type="ECO:0008006" key="4">
    <source>
        <dbReference type="Google" id="ProtNLM"/>
    </source>
</evidence>
<feature type="signal peptide" evidence="1">
    <location>
        <begin position="1"/>
        <end position="22"/>
    </location>
</feature>
<dbReference type="EMBL" id="JAPFQN010000007">
    <property type="protein sequence ID" value="MCX2744953.1"/>
    <property type="molecule type" value="Genomic_DNA"/>
</dbReference>
<gene>
    <name evidence="2" type="ORF">OO013_13810</name>
</gene>
<keyword evidence="3" id="KW-1185">Reference proteome</keyword>